<protein>
    <submittedName>
        <fullName evidence="7">Integrase</fullName>
    </submittedName>
</protein>
<keyword evidence="4" id="KW-0233">DNA recombination</keyword>
<dbReference type="InterPro" id="IPR011010">
    <property type="entry name" value="DNA_brk_join_enz"/>
</dbReference>
<evidence type="ECO:0000256" key="5">
    <source>
        <dbReference type="SAM" id="MobiDB-lite"/>
    </source>
</evidence>
<dbReference type="RefSeq" id="WP_184160851.1">
    <property type="nucleotide sequence ID" value="NZ_JACHLN010000001.1"/>
</dbReference>
<sequence>MALKDMEIRALQPRDRIYKKADERGLYIEVHPSGSKLWRFKYGYLGKDKRLALGRYPEVTLAEARQKREEARQKLRDGVDPLAERKRAKLMAHYKAANTFGDVAREYIQKMIAEGRATSTTSKADWLLEQLQPLCGQPIADLKPIDVLAALKRLEAKGKLETARRCRSFAGRVFRYGVATGRAEHDPTPVLRGALITPKTTHHAAILDPTAFGELLRAIEAYPGHRITRLAAQISPHLMARPGEIRQAVWPEIDFENSVWRIPATRMKMRRPHAIPLSRQVKAMLEELHELTGPEGFIFPAFHTSRRPLSENTINQAFRRMGYAAGEVTAHGLRTTASTLLNESGKWSPDAIERSLAHADKDAVRGTYNRGAYWNERVAMHQWWSDYLDELRDGPSGEHAGVAPVPCRDSARSTIGRLSRKA</sequence>
<evidence type="ECO:0000313" key="7">
    <source>
        <dbReference type="EMBL" id="MBB4837007.1"/>
    </source>
</evidence>
<evidence type="ECO:0000256" key="1">
    <source>
        <dbReference type="ARBA" id="ARBA00008857"/>
    </source>
</evidence>
<evidence type="ECO:0000256" key="3">
    <source>
        <dbReference type="ARBA" id="ARBA00023125"/>
    </source>
</evidence>
<dbReference type="Gene3D" id="1.10.443.10">
    <property type="entry name" value="Intergrase catalytic core"/>
    <property type="match status" value="1"/>
</dbReference>
<accession>A0A7W7JX55</accession>
<dbReference type="GO" id="GO:0003677">
    <property type="term" value="F:DNA binding"/>
    <property type="evidence" value="ECO:0007669"/>
    <property type="project" value="UniProtKB-KW"/>
</dbReference>
<dbReference type="AlphaFoldDB" id="A0A7W7JX55"/>
<dbReference type="InterPro" id="IPR050808">
    <property type="entry name" value="Phage_Integrase"/>
</dbReference>
<proteinExistence type="inferred from homology"/>
<dbReference type="InterPro" id="IPR025166">
    <property type="entry name" value="Integrase_DNA_bind_dom"/>
</dbReference>
<evidence type="ECO:0000259" key="6">
    <source>
        <dbReference type="PROSITE" id="PS51898"/>
    </source>
</evidence>
<name>A0A7W7JX55_9SPHN</name>
<dbReference type="GO" id="GO:0006310">
    <property type="term" value="P:DNA recombination"/>
    <property type="evidence" value="ECO:0007669"/>
    <property type="project" value="UniProtKB-KW"/>
</dbReference>
<dbReference type="EMBL" id="JACHLN010000001">
    <property type="protein sequence ID" value="MBB4837007.1"/>
    <property type="molecule type" value="Genomic_DNA"/>
</dbReference>
<dbReference type="InterPro" id="IPR053876">
    <property type="entry name" value="Phage_int_M"/>
</dbReference>
<dbReference type="PANTHER" id="PTHR30629">
    <property type="entry name" value="PROPHAGE INTEGRASE"/>
    <property type="match status" value="1"/>
</dbReference>
<gene>
    <name evidence="7" type="ORF">HNP52_000058</name>
</gene>
<comment type="caution">
    <text evidence="7">The sequence shown here is derived from an EMBL/GenBank/DDBJ whole genome shotgun (WGS) entry which is preliminary data.</text>
</comment>
<dbReference type="Gene3D" id="1.10.150.130">
    <property type="match status" value="1"/>
</dbReference>
<dbReference type="InterPro" id="IPR010998">
    <property type="entry name" value="Integrase_recombinase_N"/>
</dbReference>
<keyword evidence="2" id="KW-0229">DNA integration</keyword>
<dbReference type="GO" id="GO:0015074">
    <property type="term" value="P:DNA integration"/>
    <property type="evidence" value="ECO:0007669"/>
    <property type="project" value="UniProtKB-KW"/>
</dbReference>
<dbReference type="Pfam" id="PF22022">
    <property type="entry name" value="Phage_int_M"/>
    <property type="match status" value="1"/>
</dbReference>
<dbReference type="Gene3D" id="3.30.160.390">
    <property type="entry name" value="Integrase, DNA-binding domain"/>
    <property type="match status" value="1"/>
</dbReference>
<feature type="region of interest" description="Disordered" evidence="5">
    <location>
        <begin position="398"/>
        <end position="422"/>
    </location>
</feature>
<keyword evidence="3" id="KW-0238">DNA-binding</keyword>
<dbReference type="PANTHER" id="PTHR30629:SF2">
    <property type="entry name" value="PROPHAGE INTEGRASE INTS-RELATED"/>
    <property type="match status" value="1"/>
</dbReference>
<dbReference type="InterPro" id="IPR002104">
    <property type="entry name" value="Integrase_catalytic"/>
</dbReference>
<dbReference type="Proteomes" id="UP000575241">
    <property type="component" value="Unassembled WGS sequence"/>
</dbReference>
<organism evidence="7 8">
    <name type="scientific">Sphingomonas kyeonggiensis</name>
    <dbReference type="NCBI Taxonomy" id="1268553"/>
    <lineage>
        <taxon>Bacteria</taxon>
        <taxon>Pseudomonadati</taxon>
        <taxon>Pseudomonadota</taxon>
        <taxon>Alphaproteobacteria</taxon>
        <taxon>Sphingomonadales</taxon>
        <taxon>Sphingomonadaceae</taxon>
        <taxon>Sphingomonas</taxon>
    </lineage>
</organism>
<evidence type="ECO:0000256" key="4">
    <source>
        <dbReference type="ARBA" id="ARBA00023172"/>
    </source>
</evidence>
<keyword evidence="8" id="KW-1185">Reference proteome</keyword>
<dbReference type="Pfam" id="PF00589">
    <property type="entry name" value="Phage_integrase"/>
    <property type="match status" value="1"/>
</dbReference>
<reference evidence="7 8" key="1">
    <citation type="submission" date="2020-08" db="EMBL/GenBank/DDBJ databases">
        <title>Functional genomics of gut bacteria from endangered species of beetles.</title>
        <authorList>
            <person name="Carlos-Shanley C."/>
        </authorList>
    </citation>
    <scope>NUCLEOTIDE SEQUENCE [LARGE SCALE GENOMIC DNA]</scope>
    <source>
        <strain evidence="7 8">S00224</strain>
    </source>
</reference>
<dbReference type="InterPro" id="IPR038488">
    <property type="entry name" value="Integrase_DNA-bd_sf"/>
</dbReference>
<dbReference type="InterPro" id="IPR013762">
    <property type="entry name" value="Integrase-like_cat_sf"/>
</dbReference>
<evidence type="ECO:0000256" key="2">
    <source>
        <dbReference type="ARBA" id="ARBA00022908"/>
    </source>
</evidence>
<comment type="similarity">
    <text evidence="1">Belongs to the 'phage' integrase family.</text>
</comment>
<dbReference type="Pfam" id="PF13356">
    <property type="entry name" value="Arm-DNA-bind_3"/>
    <property type="match status" value="1"/>
</dbReference>
<evidence type="ECO:0000313" key="8">
    <source>
        <dbReference type="Proteomes" id="UP000575241"/>
    </source>
</evidence>
<dbReference type="SUPFAM" id="SSF56349">
    <property type="entry name" value="DNA breaking-rejoining enzymes"/>
    <property type="match status" value="1"/>
</dbReference>
<dbReference type="CDD" id="cd00801">
    <property type="entry name" value="INT_P4_C"/>
    <property type="match status" value="1"/>
</dbReference>
<dbReference type="PROSITE" id="PS51898">
    <property type="entry name" value="TYR_RECOMBINASE"/>
    <property type="match status" value="1"/>
</dbReference>
<feature type="domain" description="Tyr recombinase" evidence="6">
    <location>
        <begin position="202"/>
        <end position="381"/>
    </location>
</feature>